<keyword evidence="4" id="KW-0997">Cell inner membrane</keyword>
<sequence length="370" mass="38965">MEIADFVKLQTQVLWAAFAVAVAFGFIAQRTHFCTMGAISDIVNMGDWTRMRMWGMAVGVAMLGFYGMAWVGWIDAGKSIYTANRIIWLSAIVGGVLFGFGMVLASGCGSKTLVRIGAGSLKSLVVFFVMGFAAFATLRGVLAVLRVNTVDKVAFEIPAGGAIPMWVSSGLGMEPALAGLLLAVVIGGALVLWALAGREFRSFNNLLGGLGIGLVIAGMWWVSGHLGFVPEHPETLDAVYVASNSGRMESLTFTAPMAYTLDWIIFFSDTSKLLTFGVVTVAGVVAGSFICSLIEGSFRWEGFRSTQDTALHLAGAACMGVGGVTALGCTVGQGLSGLSTLSFLSMIAVGGIVLGAIGGFRFQMWLLDRE</sequence>
<feature type="transmembrane region" description="Helical" evidence="9">
    <location>
        <begin position="54"/>
        <end position="74"/>
    </location>
</feature>
<comment type="caution">
    <text evidence="10">The sequence shown here is derived from an EMBL/GenBank/DDBJ whole genome shotgun (WGS) entry which is preliminary data.</text>
</comment>
<evidence type="ECO:0000256" key="7">
    <source>
        <dbReference type="ARBA" id="ARBA00023136"/>
    </source>
</evidence>
<feature type="transmembrane region" description="Helical" evidence="9">
    <location>
        <begin position="341"/>
        <end position="360"/>
    </location>
</feature>
<dbReference type="Proteomes" id="UP001265550">
    <property type="component" value="Unassembled WGS sequence"/>
</dbReference>
<keyword evidence="11" id="KW-1185">Reference proteome</keyword>
<gene>
    <name evidence="10" type="ORF">J2X09_000016</name>
</gene>
<proteinExistence type="inferred from homology"/>
<dbReference type="PANTHER" id="PTHR30574">
    <property type="entry name" value="INNER MEMBRANE PROTEIN YEDE"/>
    <property type="match status" value="1"/>
</dbReference>
<comment type="similarity">
    <text evidence="8">Belongs to the TsuA/YedE (TC 9.B.102) family.</text>
</comment>
<dbReference type="InterPro" id="IPR007272">
    <property type="entry name" value="Sulf_transp_TsuA/YedE"/>
</dbReference>
<keyword evidence="6 9" id="KW-1133">Transmembrane helix</keyword>
<organism evidence="10 11">
    <name type="scientific">Hydrogenophaga laconesensis</name>
    <dbReference type="NCBI Taxonomy" id="1805971"/>
    <lineage>
        <taxon>Bacteria</taxon>
        <taxon>Pseudomonadati</taxon>
        <taxon>Pseudomonadota</taxon>
        <taxon>Betaproteobacteria</taxon>
        <taxon>Burkholderiales</taxon>
        <taxon>Comamonadaceae</taxon>
        <taxon>Hydrogenophaga</taxon>
    </lineage>
</organism>
<keyword evidence="5 9" id="KW-0812">Transmembrane</keyword>
<dbReference type="PANTHER" id="PTHR30574:SF1">
    <property type="entry name" value="SULPHUR TRANSPORT DOMAIN-CONTAINING PROTEIN"/>
    <property type="match status" value="1"/>
</dbReference>
<dbReference type="EMBL" id="JAVDWE010000001">
    <property type="protein sequence ID" value="MDR7092293.1"/>
    <property type="molecule type" value="Genomic_DNA"/>
</dbReference>
<keyword evidence="7 9" id="KW-0472">Membrane</keyword>
<evidence type="ECO:0000256" key="5">
    <source>
        <dbReference type="ARBA" id="ARBA00022692"/>
    </source>
</evidence>
<keyword evidence="3" id="KW-1003">Cell membrane</keyword>
<evidence type="ECO:0000256" key="8">
    <source>
        <dbReference type="ARBA" id="ARBA00035655"/>
    </source>
</evidence>
<accession>A0ABU1V4S4</accession>
<feature type="transmembrane region" description="Helical" evidence="9">
    <location>
        <begin position="176"/>
        <end position="196"/>
    </location>
</feature>
<protein>
    <submittedName>
        <fullName evidence="10">Membrane protein YedE/YeeE</fullName>
    </submittedName>
</protein>
<evidence type="ECO:0000256" key="4">
    <source>
        <dbReference type="ARBA" id="ARBA00022519"/>
    </source>
</evidence>
<dbReference type="Pfam" id="PF04143">
    <property type="entry name" value="Sulf_transp"/>
    <property type="match status" value="1"/>
</dbReference>
<feature type="transmembrane region" description="Helical" evidence="9">
    <location>
        <begin position="310"/>
        <end position="335"/>
    </location>
</feature>
<evidence type="ECO:0000256" key="2">
    <source>
        <dbReference type="ARBA" id="ARBA00022448"/>
    </source>
</evidence>
<evidence type="ECO:0000313" key="11">
    <source>
        <dbReference type="Proteomes" id="UP001265550"/>
    </source>
</evidence>
<evidence type="ECO:0000256" key="9">
    <source>
        <dbReference type="SAM" id="Phobius"/>
    </source>
</evidence>
<feature type="transmembrane region" description="Helical" evidence="9">
    <location>
        <begin position="12"/>
        <end position="33"/>
    </location>
</feature>
<evidence type="ECO:0000256" key="1">
    <source>
        <dbReference type="ARBA" id="ARBA00004429"/>
    </source>
</evidence>
<dbReference type="RefSeq" id="WP_204731319.1">
    <property type="nucleotide sequence ID" value="NZ_JAVDWE010000001.1"/>
</dbReference>
<reference evidence="10 11" key="1">
    <citation type="submission" date="2023-07" db="EMBL/GenBank/DDBJ databases">
        <title>Sorghum-associated microbial communities from plants grown in Nebraska, USA.</title>
        <authorList>
            <person name="Schachtman D."/>
        </authorList>
    </citation>
    <scope>NUCLEOTIDE SEQUENCE [LARGE SCALE GENOMIC DNA]</scope>
    <source>
        <strain evidence="10 11">BE240</strain>
    </source>
</reference>
<feature type="transmembrane region" description="Helical" evidence="9">
    <location>
        <begin position="124"/>
        <end position="145"/>
    </location>
</feature>
<feature type="transmembrane region" description="Helical" evidence="9">
    <location>
        <begin position="273"/>
        <end position="298"/>
    </location>
</feature>
<comment type="subcellular location">
    <subcellularLocation>
        <location evidence="1">Cell inner membrane</location>
        <topology evidence="1">Multi-pass membrane protein</topology>
    </subcellularLocation>
</comment>
<keyword evidence="2" id="KW-0813">Transport</keyword>
<feature type="transmembrane region" description="Helical" evidence="9">
    <location>
        <begin position="86"/>
        <end position="104"/>
    </location>
</feature>
<feature type="transmembrane region" description="Helical" evidence="9">
    <location>
        <begin position="203"/>
        <end position="222"/>
    </location>
</feature>
<name>A0ABU1V4S4_9BURK</name>
<evidence type="ECO:0000256" key="3">
    <source>
        <dbReference type="ARBA" id="ARBA00022475"/>
    </source>
</evidence>
<evidence type="ECO:0000313" key="10">
    <source>
        <dbReference type="EMBL" id="MDR7092293.1"/>
    </source>
</evidence>
<evidence type="ECO:0000256" key="6">
    <source>
        <dbReference type="ARBA" id="ARBA00022989"/>
    </source>
</evidence>